<dbReference type="PIRSF" id="PIRSF002741">
    <property type="entry name" value="MppA"/>
    <property type="match status" value="1"/>
</dbReference>
<evidence type="ECO:0000256" key="1">
    <source>
        <dbReference type="ARBA" id="ARBA00004196"/>
    </source>
</evidence>
<dbReference type="PROSITE" id="PS51257">
    <property type="entry name" value="PROKAR_LIPOPROTEIN"/>
    <property type="match status" value="1"/>
</dbReference>
<keyword evidence="3" id="KW-0813">Transport</keyword>
<name>A0ABS8AQM3_9BACT</name>
<dbReference type="Gene3D" id="3.90.76.10">
    <property type="entry name" value="Dipeptide-binding Protein, Domain 1"/>
    <property type="match status" value="1"/>
</dbReference>
<reference evidence="6" key="1">
    <citation type="submission" date="2021-10" db="EMBL/GenBank/DDBJ databases">
        <authorList>
            <person name="Dean J.D."/>
            <person name="Kim M.K."/>
            <person name="Newey C.N."/>
            <person name="Stoker T.S."/>
            <person name="Thompson D.W."/>
            <person name="Grose J.H."/>
        </authorList>
    </citation>
    <scope>NUCLEOTIDE SEQUENCE</scope>
    <source>
        <strain evidence="6">BT178</strain>
    </source>
</reference>
<proteinExistence type="inferred from homology"/>
<comment type="similarity">
    <text evidence="2">Belongs to the bacterial solute-binding protein 5 family.</text>
</comment>
<dbReference type="Gene3D" id="3.40.190.10">
    <property type="entry name" value="Periplasmic binding protein-like II"/>
    <property type="match status" value="1"/>
</dbReference>
<sequence>MLSSARRFAGYVVPLLTALVGCGRADQTGDARRVFRYNQPEALTSLDPAFSNKQANIWAVTQLYNGLVELDSTLQPVPSLARRYDISADGRHYTFHLRPGVRFHDADVFAGGKGRAVVARDFVYSFQRLLDAPTASPGGWIFRGKVLEKAGGEPSDTCFVAVNDSTLRVHLREPFIPFLGILAMPYAYVVPREAVDKYGKDFREHPVGTGPFRFKEWDEGNAIIYHRNPSYWKKDEQGRQLPYVDAVQISFIQDRKTEFLTFMQGKLDFLSGIRAGSRDLIMHPDGTVRQDFQGKFRLQKAPYLNTEYLGFQLDPTNLRGDAANPALRDKRVRQALSYALNKPELLAYFLNNVGVPGHSGFVPSSLPSYSEKLVPGYTYEPQKARQLLAAAGFGPQNPLKLRLGTVAERKEVCEYLQKKWAEVGVQVSIEVNQSAAQQEMVDNGRAAFFTKSWLGDYPDAENYLALFYSKNFAPAGPNKTHFKSAEYDRLYEQAIREQNVAKRYALYQQMDRIVVAECPVIPLYYDQVVRLTQNNIRGLTPNPMNQLVLERVRKE</sequence>
<keyword evidence="4" id="KW-0732">Signal</keyword>
<evidence type="ECO:0000313" key="6">
    <source>
        <dbReference type="EMBL" id="MCB2407611.1"/>
    </source>
</evidence>
<evidence type="ECO:0000256" key="2">
    <source>
        <dbReference type="ARBA" id="ARBA00005695"/>
    </source>
</evidence>
<dbReference type="PANTHER" id="PTHR30290">
    <property type="entry name" value="PERIPLASMIC BINDING COMPONENT OF ABC TRANSPORTER"/>
    <property type="match status" value="1"/>
</dbReference>
<accession>A0ABS8AQM3</accession>
<dbReference type="PANTHER" id="PTHR30290:SF10">
    <property type="entry name" value="PERIPLASMIC OLIGOPEPTIDE-BINDING PROTEIN-RELATED"/>
    <property type="match status" value="1"/>
</dbReference>
<dbReference type="CDD" id="cd00995">
    <property type="entry name" value="PBP2_NikA_DppA_OppA_like"/>
    <property type="match status" value="1"/>
</dbReference>
<protein>
    <submittedName>
        <fullName evidence="6">ABC transporter substrate-binding protein</fullName>
    </submittedName>
</protein>
<feature type="domain" description="Solute-binding protein family 5" evidence="5">
    <location>
        <begin position="75"/>
        <end position="471"/>
    </location>
</feature>
<dbReference type="InterPro" id="IPR030678">
    <property type="entry name" value="Peptide/Ni-bd"/>
</dbReference>
<dbReference type="InterPro" id="IPR039424">
    <property type="entry name" value="SBP_5"/>
</dbReference>
<comment type="caution">
    <text evidence="6">The sequence shown here is derived from an EMBL/GenBank/DDBJ whole genome shotgun (WGS) entry which is preliminary data.</text>
</comment>
<dbReference type="InterPro" id="IPR000914">
    <property type="entry name" value="SBP_5_dom"/>
</dbReference>
<dbReference type="SUPFAM" id="SSF53850">
    <property type="entry name" value="Periplasmic binding protein-like II"/>
    <property type="match status" value="1"/>
</dbReference>
<comment type="subcellular location">
    <subcellularLocation>
        <location evidence="1">Cell envelope</location>
    </subcellularLocation>
</comment>
<gene>
    <name evidence="6" type="ORF">LGH74_06450</name>
</gene>
<evidence type="ECO:0000313" key="7">
    <source>
        <dbReference type="Proteomes" id="UP001165296"/>
    </source>
</evidence>
<dbReference type="RefSeq" id="WP_226173505.1">
    <property type="nucleotide sequence ID" value="NZ_JAJADR010000001.1"/>
</dbReference>
<evidence type="ECO:0000256" key="4">
    <source>
        <dbReference type="ARBA" id="ARBA00022729"/>
    </source>
</evidence>
<evidence type="ECO:0000259" key="5">
    <source>
        <dbReference type="Pfam" id="PF00496"/>
    </source>
</evidence>
<dbReference type="Gene3D" id="3.10.105.10">
    <property type="entry name" value="Dipeptide-binding Protein, Domain 3"/>
    <property type="match status" value="1"/>
</dbReference>
<keyword evidence="7" id="KW-1185">Reference proteome</keyword>
<dbReference type="Pfam" id="PF00496">
    <property type="entry name" value="SBP_bac_5"/>
    <property type="match status" value="1"/>
</dbReference>
<dbReference type="EMBL" id="JAJADR010000001">
    <property type="protein sequence ID" value="MCB2407611.1"/>
    <property type="molecule type" value="Genomic_DNA"/>
</dbReference>
<organism evidence="6 7">
    <name type="scientific">Hymenobacter lucidus</name>
    <dbReference type="NCBI Taxonomy" id="2880930"/>
    <lineage>
        <taxon>Bacteria</taxon>
        <taxon>Pseudomonadati</taxon>
        <taxon>Bacteroidota</taxon>
        <taxon>Cytophagia</taxon>
        <taxon>Cytophagales</taxon>
        <taxon>Hymenobacteraceae</taxon>
        <taxon>Hymenobacter</taxon>
    </lineage>
</organism>
<dbReference type="Proteomes" id="UP001165296">
    <property type="component" value="Unassembled WGS sequence"/>
</dbReference>
<evidence type="ECO:0000256" key="3">
    <source>
        <dbReference type="ARBA" id="ARBA00022448"/>
    </source>
</evidence>